<dbReference type="Pfam" id="PF20150">
    <property type="entry name" value="2EXR"/>
    <property type="match status" value="1"/>
</dbReference>
<evidence type="ECO:0000313" key="2">
    <source>
        <dbReference type="EMBL" id="PTB61587.1"/>
    </source>
</evidence>
<dbReference type="InterPro" id="IPR045518">
    <property type="entry name" value="2EXR"/>
</dbReference>
<evidence type="ECO:0000259" key="1">
    <source>
        <dbReference type="Pfam" id="PF20150"/>
    </source>
</evidence>
<dbReference type="OrthoDB" id="5413827at2759"/>
<dbReference type="AlphaFoldDB" id="A0A2T4AWY7"/>
<organism evidence="2 3">
    <name type="scientific">Trichoderma citrinoviride</name>
    <dbReference type="NCBI Taxonomy" id="58853"/>
    <lineage>
        <taxon>Eukaryota</taxon>
        <taxon>Fungi</taxon>
        <taxon>Dikarya</taxon>
        <taxon>Ascomycota</taxon>
        <taxon>Pezizomycotina</taxon>
        <taxon>Sordariomycetes</taxon>
        <taxon>Hypocreomycetidae</taxon>
        <taxon>Hypocreales</taxon>
        <taxon>Hypocreaceae</taxon>
        <taxon>Trichoderma</taxon>
    </lineage>
</organism>
<keyword evidence="3" id="KW-1185">Reference proteome</keyword>
<dbReference type="GeneID" id="36600084"/>
<proteinExistence type="predicted"/>
<dbReference type="PANTHER" id="PTHR42085">
    <property type="entry name" value="F-BOX DOMAIN-CONTAINING PROTEIN"/>
    <property type="match status" value="1"/>
</dbReference>
<protein>
    <recommendedName>
        <fullName evidence="1">2EXR domain-containing protein</fullName>
    </recommendedName>
</protein>
<reference evidence="3" key="1">
    <citation type="submission" date="2016-07" db="EMBL/GenBank/DDBJ databases">
        <title>Multiple horizontal gene transfer events from other fungi enriched the ability of initially mycotrophic Trichoderma (Ascomycota) to feed on dead plant biomass.</title>
        <authorList>
            <consortium name="DOE Joint Genome Institute"/>
            <person name="Atanasova L."/>
            <person name="Chenthamara K."/>
            <person name="Zhang J."/>
            <person name="Grujic M."/>
            <person name="Henrissat B."/>
            <person name="Kuo A."/>
            <person name="Aerts A."/>
            <person name="Salamov A."/>
            <person name="Lipzen A."/>
            <person name="Labutti K."/>
            <person name="Barry K."/>
            <person name="Miao Y."/>
            <person name="Rahimi M.J."/>
            <person name="Shen Q."/>
            <person name="Grigoriev I.V."/>
            <person name="Kubicek C.P."/>
            <person name="Druzhinina I.S."/>
        </authorList>
    </citation>
    <scope>NUCLEOTIDE SEQUENCE [LARGE SCALE GENOMIC DNA]</scope>
    <source>
        <strain evidence="3">TUCIM 6016</strain>
    </source>
</reference>
<sequence>MAPYRTKHSKDGNALFAKLPPEIRCKIWSLLVVKPNGSVFPVHIPTYSATETFVCMDWTHKATNVTLQLEAIMQTCKLFYKDQETHMLFYKLNRFQFRGSRDCLTYVASITPSRRQAIRSITISMHPMPYKLDGAKGKKPSERLLAIASLCPGLQVFKNHNLFFQADSLTDWASVLSRFLEAFVSQLPLLKEISFRGGKGGRAVVSGSLAESPEFYWETLDQFAHSWRRESVSFSIRGEEALTAVWNLLRDRKRAVSLPLHKSHLRAAIGSTPILTLGENRGMPCESNRGIKHKDDGISRVPVNIFGRGISIRGFRIPCDTRSPRLYIGKTWYDWDSIFHSKRISEAESKRFLDEVLIMFAKRYRPWACGKRASKGRRHGNRRAQQMINAIWELNWQDREAKLKVLKRLYKASRTGWRGRGYYI</sequence>
<dbReference type="Proteomes" id="UP000241546">
    <property type="component" value="Unassembled WGS sequence"/>
</dbReference>
<dbReference type="InterPro" id="IPR038883">
    <property type="entry name" value="AN11006-like"/>
</dbReference>
<evidence type="ECO:0000313" key="3">
    <source>
        <dbReference type="Proteomes" id="UP000241546"/>
    </source>
</evidence>
<name>A0A2T4AWY7_9HYPO</name>
<dbReference type="EMBL" id="KZ680325">
    <property type="protein sequence ID" value="PTB61587.1"/>
    <property type="molecule type" value="Genomic_DNA"/>
</dbReference>
<accession>A0A2T4AWY7</accession>
<dbReference type="RefSeq" id="XP_024744907.1">
    <property type="nucleotide sequence ID" value="XM_024891966.1"/>
</dbReference>
<dbReference type="PANTHER" id="PTHR42085:SF1">
    <property type="entry name" value="F-BOX DOMAIN-CONTAINING PROTEIN"/>
    <property type="match status" value="1"/>
</dbReference>
<feature type="domain" description="2EXR" evidence="1">
    <location>
        <begin position="15"/>
        <end position="91"/>
    </location>
</feature>
<gene>
    <name evidence="2" type="ORF">BBK36DRAFT_1131374</name>
</gene>